<name>A0A133V3Q2_9EURY</name>
<dbReference type="InterPro" id="IPR027417">
    <property type="entry name" value="P-loop_NTPase"/>
</dbReference>
<dbReference type="Gene3D" id="3.40.50.300">
    <property type="entry name" value="P-loop containing nucleotide triphosphate hydrolases"/>
    <property type="match status" value="1"/>
</dbReference>
<organism evidence="1 2">
    <name type="scientific">candidate division MSBL1 archaeon SCGC-AAA259O05</name>
    <dbReference type="NCBI Taxonomy" id="1698271"/>
    <lineage>
        <taxon>Archaea</taxon>
        <taxon>Methanobacteriati</taxon>
        <taxon>Methanobacteriota</taxon>
        <taxon>candidate division MSBL1</taxon>
    </lineage>
</organism>
<sequence length="229" mass="26509">MITEVRSLDSVKSALGAAARRGSQPVLSTFHARTKRQMFDLVCNIMGLHKAAYKYMDLIISTAKFNTSEGTIRRVTEISEILKEWEEEPDYARLFVDDRENDILKPANLFEGPKKWKARVNSYDLSDVDPFKAAEKLDFLPPGDGGSSYIPRTCERLAIDLDEFMIRILAEAKMKSEMLMLARKTDDIGYLELPFVSESYDKYFSEFKRHAPDYKKVLSEWRNWLEEVK</sequence>
<evidence type="ECO:0008006" key="3">
    <source>
        <dbReference type="Google" id="ProtNLM"/>
    </source>
</evidence>
<dbReference type="EMBL" id="LHXV01000028">
    <property type="protein sequence ID" value="KXB01065.1"/>
    <property type="molecule type" value="Genomic_DNA"/>
</dbReference>
<reference evidence="1 2" key="1">
    <citation type="journal article" date="2016" name="Sci. Rep.">
        <title>Metabolic traits of an uncultured archaeal lineage -MSBL1- from brine pools of the Red Sea.</title>
        <authorList>
            <person name="Mwirichia R."/>
            <person name="Alam I."/>
            <person name="Rashid M."/>
            <person name="Vinu M."/>
            <person name="Ba-Alawi W."/>
            <person name="Anthony Kamau A."/>
            <person name="Kamanda Ngugi D."/>
            <person name="Goker M."/>
            <person name="Klenk H.P."/>
            <person name="Bajic V."/>
            <person name="Stingl U."/>
        </authorList>
    </citation>
    <scope>NUCLEOTIDE SEQUENCE [LARGE SCALE GENOMIC DNA]</scope>
    <source>
        <strain evidence="1">SCGC-AAA259O05</strain>
    </source>
</reference>
<accession>A0A133V3Q2</accession>
<protein>
    <recommendedName>
        <fullName evidence="3">Bacterial type II secretion system protein E domain-containing protein</fullName>
    </recommendedName>
</protein>
<dbReference type="AlphaFoldDB" id="A0A133V3Q2"/>
<evidence type="ECO:0000313" key="1">
    <source>
        <dbReference type="EMBL" id="KXB01065.1"/>
    </source>
</evidence>
<dbReference type="Proteomes" id="UP000070344">
    <property type="component" value="Unassembled WGS sequence"/>
</dbReference>
<keyword evidence="2" id="KW-1185">Reference proteome</keyword>
<gene>
    <name evidence="1" type="ORF">AKJ41_02805</name>
</gene>
<comment type="caution">
    <text evidence="1">The sequence shown here is derived from an EMBL/GenBank/DDBJ whole genome shotgun (WGS) entry which is preliminary data.</text>
</comment>
<proteinExistence type="predicted"/>
<evidence type="ECO:0000313" key="2">
    <source>
        <dbReference type="Proteomes" id="UP000070344"/>
    </source>
</evidence>